<reference evidence="2" key="1">
    <citation type="submission" date="2016-10" db="EMBL/GenBank/DDBJ databases">
        <authorList>
            <person name="Varghese N."/>
            <person name="Submissions S."/>
        </authorList>
    </citation>
    <scope>NUCLEOTIDE SEQUENCE [LARGE SCALE GENOMIC DNA]</scope>
    <source>
        <strain evidence="2">CGMCC 1.1761</strain>
    </source>
</reference>
<evidence type="ECO:0000313" key="2">
    <source>
        <dbReference type="Proteomes" id="UP000198889"/>
    </source>
</evidence>
<organism evidence="1 2">
    <name type="scientific">Ancylobacter rudongensis</name>
    <dbReference type="NCBI Taxonomy" id="177413"/>
    <lineage>
        <taxon>Bacteria</taxon>
        <taxon>Pseudomonadati</taxon>
        <taxon>Pseudomonadota</taxon>
        <taxon>Alphaproteobacteria</taxon>
        <taxon>Hyphomicrobiales</taxon>
        <taxon>Xanthobacteraceae</taxon>
        <taxon>Ancylobacter</taxon>
    </lineage>
</organism>
<evidence type="ECO:0000313" key="1">
    <source>
        <dbReference type="EMBL" id="SCW95870.1"/>
    </source>
</evidence>
<dbReference type="STRING" id="177413.SAMN05660859_0137"/>
<dbReference type="EMBL" id="FMTP01000010">
    <property type="protein sequence ID" value="SCW95870.1"/>
    <property type="molecule type" value="Genomic_DNA"/>
</dbReference>
<sequence>MAEPINSTISPWMPEQDRVRLAVLGKLAEEAGELASRAARCIIQGIDETDPDTGRSNADELGREIADVMACAAALEALLRVNYSKQRVTDKVSGFARWHCMIRERDANG</sequence>
<dbReference type="Gene3D" id="1.10.287.1080">
    <property type="entry name" value="MazG-like"/>
    <property type="match status" value="1"/>
</dbReference>
<dbReference type="AlphaFoldDB" id="A0A1G4UQG7"/>
<accession>A0A1G4UQG7</accession>
<name>A0A1G4UQG7_9HYPH</name>
<dbReference type="Proteomes" id="UP000198889">
    <property type="component" value="Unassembled WGS sequence"/>
</dbReference>
<proteinExistence type="predicted"/>
<protein>
    <recommendedName>
        <fullName evidence="3">MazG nucleotide pyrophosphohydrolase domain-containing protein</fullName>
    </recommendedName>
</protein>
<gene>
    <name evidence="1" type="ORF">SAMN05660859_0137</name>
</gene>
<dbReference type="RefSeq" id="WP_091444302.1">
    <property type="nucleotide sequence ID" value="NZ_FMTP01000010.1"/>
</dbReference>
<keyword evidence="2" id="KW-1185">Reference proteome</keyword>
<evidence type="ECO:0008006" key="3">
    <source>
        <dbReference type="Google" id="ProtNLM"/>
    </source>
</evidence>